<name>A0A4Y8MKK4_9BURK</name>
<feature type="domain" description="ABC transporter" evidence="1">
    <location>
        <begin position="68"/>
        <end position="100"/>
    </location>
</feature>
<organism evidence="2 3">
    <name type="scientific">Paraburkholderia dipogonis</name>
    <dbReference type="NCBI Taxonomy" id="1211383"/>
    <lineage>
        <taxon>Bacteria</taxon>
        <taxon>Pseudomonadati</taxon>
        <taxon>Pseudomonadota</taxon>
        <taxon>Betaproteobacteria</taxon>
        <taxon>Burkholderiales</taxon>
        <taxon>Burkholderiaceae</taxon>
        <taxon>Paraburkholderia</taxon>
    </lineage>
</organism>
<dbReference type="GO" id="GO:0022857">
    <property type="term" value="F:transmembrane transporter activity"/>
    <property type="evidence" value="ECO:0007669"/>
    <property type="project" value="TreeGrafter"/>
</dbReference>
<evidence type="ECO:0000313" key="3">
    <source>
        <dbReference type="Proteomes" id="UP000297385"/>
    </source>
</evidence>
<dbReference type="SUPFAM" id="SSF52540">
    <property type="entry name" value="P-loop containing nucleoside triphosphate hydrolases"/>
    <property type="match status" value="1"/>
</dbReference>
<keyword evidence="2" id="KW-0547">Nucleotide-binding</keyword>
<dbReference type="Pfam" id="PF00005">
    <property type="entry name" value="ABC_tran"/>
    <property type="match status" value="1"/>
</dbReference>
<keyword evidence="2" id="KW-0067">ATP-binding</keyword>
<dbReference type="InterPro" id="IPR003439">
    <property type="entry name" value="ABC_transporter-like_ATP-bd"/>
</dbReference>
<proteinExistence type="predicted"/>
<dbReference type="EMBL" id="SNVI01000005">
    <property type="protein sequence ID" value="TFE37945.1"/>
    <property type="molecule type" value="Genomic_DNA"/>
</dbReference>
<protein>
    <submittedName>
        <fullName evidence="2">ATP-binding cassette domain-containing protein</fullName>
    </submittedName>
</protein>
<dbReference type="PANTHER" id="PTHR24220">
    <property type="entry name" value="IMPORT ATP-BINDING PROTEIN"/>
    <property type="match status" value="1"/>
</dbReference>
<dbReference type="Proteomes" id="UP000297385">
    <property type="component" value="Unassembled WGS sequence"/>
</dbReference>
<gene>
    <name evidence="2" type="ORF">E2553_40305</name>
</gene>
<dbReference type="GO" id="GO:0005886">
    <property type="term" value="C:plasma membrane"/>
    <property type="evidence" value="ECO:0007669"/>
    <property type="project" value="TreeGrafter"/>
</dbReference>
<dbReference type="GO" id="GO:0005524">
    <property type="term" value="F:ATP binding"/>
    <property type="evidence" value="ECO:0007669"/>
    <property type="project" value="UniProtKB-KW"/>
</dbReference>
<sequence length="156" mass="17407">MSPAGSERSATRRRFDRSVLSRFPINVAKVIPNTEKYSFALWYIHSANSWFPVWHPLDNVGCFVKSIYPHQMSGGRLQRAMTARALCASPHVIVFDEPTTALDAATRDPYTKRLLNVSMLAREPNAAVPDVRPALVVEATSARYRDGAQVLSDVSF</sequence>
<dbReference type="Gene3D" id="3.40.50.300">
    <property type="entry name" value="P-loop containing nucleotide triphosphate hydrolases"/>
    <property type="match status" value="1"/>
</dbReference>
<comment type="caution">
    <text evidence="2">The sequence shown here is derived from an EMBL/GenBank/DDBJ whole genome shotgun (WGS) entry which is preliminary data.</text>
</comment>
<dbReference type="InterPro" id="IPR015854">
    <property type="entry name" value="ABC_transpr_LolD-like"/>
</dbReference>
<dbReference type="InterPro" id="IPR027417">
    <property type="entry name" value="P-loop_NTPase"/>
</dbReference>
<dbReference type="GO" id="GO:0016887">
    <property type="term" value="F:ATP hydrolysis activity"/>
    <property type="evidence" value="ECO:0007669"/>
    <property type="project" value="InterPro"/>
</dbReference>
<accession>A0A4Y8MKK4</accession>
<evidence type="ECO:0000313" key="2">
    <source>
        <dbReference type="EMBL" id="TFE37945.1"/>
    </source>
</evidence>
<dbReference type="AlphaFoldDB" id="A0A4Y8MKK4"/>
<evidence type="ECO:0000259" key="1">
    <source>
        <dbReference type="Pfam" id="PF00005"/>
    </source>
</evidence>
<reference evidence="2 3" key="1">
    <citation type="submission" date="2019-03" db="EMBL/GenBank/DDBJ databases">
        <title>Complete Genome Sequence of Paraburkholderia dipogonis ICMP 19430T, a Nitrogen-fixing Symbiont of the South African Invasive Legume Dipogon lignosus in New Zealand.</title>
        <authorList>
            <person name="De Meyer S.E."/>
        </authorList>
    </citation>
    <scope>NUCLEOTIDE SEQUENCE [LARGE SCALE GENOMIC DNA]</scope>
    <source>
        <strain evidence="2 3">ICMP 19430</strain>
    </source>
</reference>